<dbReference type="Proteomes" id="UP001331761">
    <property type="component" value="Unassembled WGS sequence"/>
</dbReference>
<dbReference type="SUPFAM" id="SSF49854">
    <property type="entry name" value="Spermadhesin, CUB domain"/>
    <property type="match status" value="1"/>
</dbReference>
<evidence type="ECO:0000313" key="5">
    <source>
        <dbReference type="Proteomes" id="UP001331761"/>
    </source>
</evidence>
<evidence type="ECO:0000313" key="4">
    <source>
        <dbReference type="EMBL" id="KAK5967276.1"/>
    </source>
</evidence>
<evidence type="ECO:0000256" key="1">
    <source>
        <dbReference type="ARBA" id="ARBA00023157"/>
    </source>
</evidence>
<feature type="domain" description="CUB" evidence="3">
    <location>
        <begin position="13"/>
        <end position="87"/>
    </location>
</feature>
<evidence type="ECO:0000259" key="3">
    <source>
        <dbReference type="PROSITE" id="PS01180"/>
    </source>
</evidence>
<comment type="caution">
    <text evidence="2">Lacks conserved residue(s) required for the propagation of feature annotation.</text>
</comment>
<evidence type="ECO:0000256" key="2">
    <source>
        <dbReference type="PROSITE-ProRule" id="PRU00059"/>
    </source>
</evidence>
<dbReference type="InterPro" id="IPR035914">
    <property type="entry name" value="Sperma_CUB_dom_sf"/>
</dbReference>
<accession>A0AAN8IBV4</accession>
<sequence>MHLPNLTTLFQATSTSWTTLTGIAGNTNFNPTASSAVTPVDCYWHISAPTGRRIQIRLKSPPKNCMEGCPWQALEINLGSFDLYGMM</sequence>
<dbReference type="EMBL" id="WIXE01022673">
    <property type="protein sequence ID" value="KAK5967276.1"/>
    <property type="molecule type" value="Genomic_DNA"/>
</dbReference>
<dbReference type="PROSITE" id="PS01180">
    <property type="entry name" value="CUB"/>
    <property type="match status" value="1"/>
</dbReference>
<proteinExistence type="predicted"/>
<name>A0AAN8IBV4_TRICO</name>
<keyword evidence="5" id="KW-1185">Reference proteome</keyword>
<comment type="caution">
    <text evidence="4">The sequence shown here is derived from an EMBL/GenBank/DDBJ whole genome shotgun (WGS) entry which is preliminary data.</text>
</comment>
<keyword evidence="1" id="KW-1015">Disulfide bond</keyword>
<protein>
    <submittedName>
        <fullName evidence="4">CUB domain-containing protein</fullName>
    </submittedName>
</protein>
<dbReference type="InterPro" id="IPR000859">
    <property type="entry name" value="CUB_dom"/>
</dbReference>
<dbReference type="AlphaFoldDB" id="A0AAN8IBV4"/>
<gene>
    <name evidence="4" type="ORF">GCK32_015467</name>
</gene>
<reference evidence="4 5" key="1">
    <citation type="submission" date="2019-10" db="EMBL/GenBank/DDBJ databases">
        <title>Assembly and Annotation for the nematode Trichostrongylus colubriformis.</title>
        <authorList>
            <person name="Martin J."/>
        </authorList>
    </citation>
    <scope>NUCLEOTIDE SEQUENCE [LARGE SCALE GENOMIC DNA]</scope>
    <source>
        <strain evidence="4">G859</strain>
        <tissue evidence="4">Whole worm</tissue>
    </source>
</reference>
<organism evidence="4 5">
    <name type="scientific">Trichostrongylus colubriformis</name>
    <name type="common">Black scour worm</name>
    <dbReference type="NCBI Taxonomy" id="6319"/>
    <lineage>
        <taxon>Eukaryota</taxon>
        <taxon>Metazoa</taxon>
        <taxon>Ecdysozoa</taxon>
        <taxon>Nematoda</taxon>
        <taxon>Chromadorea</taxon>
        <taxon>Rhabditida</taxon>
        <taxon>Rhabditina</taxon>
        <taxon>Rhabditomorpha</taxon>
        <taxon>Strongyloidea</taxon>
        <taxon>Trichostrongylidae</taxon>
        <taxon>Trichostrongylus</taxon>
    </lineage>
</organism>